<dbReference type="InterPro" id="IPR013656">
    <property type="entry name" value="PAS_4"/>
</dbReference>
<keyword evidence="4" id="KW-0808">Transferase</keyword>
<dbReference type="Gene3D" id="3.30.450.20">
    <property type="entry name" value="PAS domain"/>
    <property type="match status" value="2"/>
</dbReference>
<evidence type="ECO:0000256" key="8">
    <source>
        <dbReference type="SAM" id="MobiDB-lite"/>
    </source>
</evidence>
<keyword evidence="5" id="KW-0418">Kinase</keyword>
<comment type="caution">
    <text evidence="12">The sequence shown here is derived from an EMBL/GenBank/DDBJ whole genome shotgun (WGS) entry which is preliminary data.</text>
</comment>
<dbReference type="InterPro" id="IPR003661">
    <property type="entry name" value="HisK_dim/P_dom"/>
</dbReference>
<evidence type="ECO:0000256" key="4">
    <source>
        <dbReference type="ARBA" id="ARBA00022679"/>
    </source>
</evidence>
<dbReference type="PANTHER" id="PTHR42878">
    <property type="entry name" value="TWO-COMPONENT HISTIDINE KINASE"/>
    <property type="match status" value="1"/>
</dbReference>
<dbReference type="Pfam" id="PF02518">
    <property type="entry name" value="HATPase_c"/>
    <property type="match status" value="1"/>
</dbReference>
<dbReference type="GO" id="GO:0007234">
    <property type="term" value="P:osmosensory signaling via phosphorelay pathway"/>
    <property type="evidence" value="ECO:0007669"/>
    <property type="project" value="TreeGrafter"/>
</dbReference>
<dbReference type="PANTHER" id="PTHR42878:SF15">
    <property type="entry name" value="BACTERIOPHYTOCHROME"/>
    <property type="match status" value="1"/>
</dbReference>
<reference evidence="12" key="2">
    <citation type="submission" date="2020-09" db="EMBL/GenBank/DDBJ databases">
        <authorList>
            <person name="Sun Q."/>
            <person name="Sedlacek I."/>
        </authorList>
    </citation>
    <scope>NUCLEOTIDE SEQUENCE</scope>
    <source>
        <strain evidence="12">CCM 7217</strain>
    </source>
</reference>
<dbReference type="InterPro" id="IPR003594">
    <property type="entry name" value="HATPase_dom"/>
</dbReference>
<dbReference type="InterPro" id="IPR005467">
    <property type="entry name" value="His_kinase_dom"/>
</dbReference>
<evidence type="ECO:0000259" key="9">
    <source>
        <dbReference type="PROSITE" id="PS50109"/>
    </source>
</evidence>
<proteinExistence type="predicted"/>
<dbReference type="SUPFAM" id="SSF55785">
    <property type="entry name" value="PYP-like sensor domain (PAS domain)"/>
    <property type="match status" value="2"/>
</dbReference>
<feature type="domain" description="Histidine kinase" evidence="9">
    <location>
        <begin position="426"/>
        <end position="636"/>
    </location>
</feature>
<dbReference type="InterPro" id="IPR004358">
    <property type="entry name" value="Sig_transdc_His_kin-like_C"/>
</dbReference>
<dbReference type="InterPro" id="IPR001610">
    <property type="entry name" value="PAC"/>
</dbReference>
<dbReference type="SMART" id="SM00388">
    <property type="entry name" value="HisKA"/>
    <property type="match status" value="1"/>
</dbReference>
<feature type="coiled-coil region" evidence="7">
    <location>
        <begin position="273"/>
        <end position="300"/>
    </location>
</feature>
<dbReference type="SMART" id="SM00086">
    <property type="entry name" value="PAC"/>
    <property type="match status" value="2"/>
</dbReference>
<dbReference type="InterPro" id="IPR036890">
    <property type="entry name" value="HATPase_C_sf"/>
</dbReference>
<protein>
    <recommendedName>
        <fullName evidence="2">histidine kinase</fullName>
        <ecNumber evidence="2">2.7.13.3</ecNumber>
    </recommendedName>
</protein>
<dbReference type="Pfam" id="PF08448">
    <property type="entry name" value="PAS_4"/>
    <property type="match status" value="1"/>
</dbReference>
<dbReference type="PRINTS" id="PR00344">
    <property type="entry name" value="BCTRLSENSOR"/>
</dbReference>
<feature type="domain" description="PAC" evidence="11">
    <location>
        <begin position="234"/>
        <end position="285"/>
    </location>
</feature>
<dbReference type="PROSITE" id="PS50113">
    <property type="entry name" value="PAC"/>
    <property type="match status" value="1"/>
</dbReference>
<dbReference type="PROSITE" id="PS50112">
    <property type="entry name" value="PAS"/>
    <property type="match status" value="1"/>
</dbReference>
<evidence type="ECO:0000256" key="3">
    <source>
        <dbReference type="ARBA" id="ARBA00022553"/>
    </source>
</evidence>
<name>A0A830DMT1_9EURY</name>
<feature type="compositionally biased region" description="Low complexity" evidence="8">
    <location>
        <begin position="56"/>
        <end position="69"/>
    </location>
</feature>
<dbReference type="InterPro" id="IPR036097">
    <property type="entry name" value="HisK_dim/P_sf"/>
</dbReference>
<dbReference type="NCBIfam" id="TIGR00229">
    <property type="entry name" value="sensory_box"/>
    <property type="match status" value="2"/>
</dbReference>
<dbReference type="Proteomes" id="UP000646833">
    <property type="component" value="Unassembled WGS sequence"/>
</dbReference>
<dbReference type="GO" id="GO:0030295">
    <property type="term" value="F:protein kinase activator activity"/>
    <property type="evidence" value="ECO:0007669"/>
    <property type="project" value="TreeGrafter"/>
</dbReference>
<keyword evidence="6" id="KW-0472">Membrane</keyword>
<organism evidence="12 13">
    <name type="scientific">Haloferax sulfurifontis</name>
    <dbReference type="NCBI Taxonomy" id="255616"/>
    <lineage>
        <taxon>Archaea</taxon>
        <taxon>Methanobacteriati</taxon>
        <taxon>Methanobacteriota</taxon>
        <taxon>Stenosarchaea group</taxon>
        <taxon>Halobacteria</taxon>
        <taxon>Halobacteriales</taxon>
        <taxon>Haloferacaceae</taxon>
        <taxon>Haloferax</taxon>
    </lineage>
</organism>
<evidence type="ECO:0000259" key="10">
    <source>
        <dbReference type="PROSITE" id="PS50112"/>
    </source>
</evidence>
<dbReference type="InterPro" id="IPR000700">
    <property type="entry name" value="PAS-assoc_C"/>
</dbReference>
<evidence type="ECO:0000256" key="2">
    <source>
        <dbReference type="ARBA" id="ARBA00012438"/>
    </source>
</evidence>
<dbReference type="CDD" id="cd00082">
    <property type="entry name" value="HisKA"/>
    <property type="match status" value="1"/>
</dbReference>
<evidence type="ECO:0000313" key="12">
    <source>
        <dbReference type="EMBL" id="GGC44225.1"/>
    </source>
</evidence>
<dbReference type="InterPro" id="IPR035965">
    <property type="entry name" value="PAS-like_dom_sf"/>
</dbReference>
<comment type="catalytic activity">
    <reaction evidence="1">
        <text>ATP + protein L-histidine = ADP + protein N-phospho-L-histidine.</text>
        <dbReference type="EC" id="2.7.13.3"/>
    </reaction>
</comment>
<dbReference type="Gene3D" id="3.40.50.2300">
    <property type="match status" value="1"/>
</dbReference>
<evidence type="ECO:0000313" key="13">
    <source>
        <dbReference type="Proteomes" id="UP000646833"/>
    </source>
</evidence>
<dbReference type="GO" id="GO:0016020">
    <property type="term" value="C:membrane"/>
    <property type="evidence" value="ECO:0007669"/>
    <property type="project" value="UniProtKB-SubCell"/>
</dbReference>
<feature type="domain" description="PAS" evidence="10">
    <location>
        <begin position="286"/>
        <end position="330"/>
    </location>
</feature>
<keyword evidence="3" id="KW-0597">Phosphoprotein</keyword>
<evidence type="ECO:0000256" key="6">
    <source>
        <dbReference type="ARBA" id="ARBA00023136"/>
    </source>
</evidence>
<dbReference type="AlphaFoldDB" id="A0A830DMT1"/>
<dbReference type="InterPro" id="IPR050351">
    <property type="entry name" value="BphY/WalK/GraS-like"/>
</dbReference>
<gene>
    <name evidence="12" type="ORF">GCM10007209_02310</name>
</gene>
<dbReference type="SMART" id="SM00387">
    <property type="entry name" value="HATPase_c"/>
    <property type="match status" value="1"/>
</dbReference>
<dbReference type="SUPFAM" id="SSF47384">
    <property type="entry name" value="Homodimeric domain of signal transducing histidine kinase"/>
    <property type="match status" value="1"/>
</dbReference>
<dbReference type="EMBL" id="BMCI01000001">
    <property type="protein sequence ID" value="GGC44225.1"/>
    <property type="molecule type" value="Genomic_DNA"/>
</dbReference>
<keyword evidence="7" id="KW-0175">Coiled coil</keyword>
<feature type="region of interest" description="Disordered" evidence="8">
    <location>
        <begin position="56"/>
        <end position="75"/>
    </location>
</feature>
<dbReference type="SMART" id="SM00091">
    <property type="entry name" value="PAS"/>
    <property type="match status" value="2"/>
</dbReference>
<dbReference type="EC" id="2.7.13.3" evidence="2"/>
<evidence type="ECO:0000256" key="7">
    <source>
        <dbReference type="SAM" id="Coils"/>
    </source>
</evidence>
<dbReference type="GO" id="GO:0000156">
    <property type="term" value="F:phosphorelay response regulator activity"/>
    <property type="evidence" value="ECO:0007669"/>
    <property type="project" value="TreeGrafter"/>
</dbReference>
<dbReference type="CDD" id="cd00130">
    <property type="entry name" value="PAS"/>
    <property type="match status" value="1"/>
</dbReference>
<dbReference type="GO" id="GO:0000155">
    <property type="term" value="F:phosphorelay sensor kinase activity"/>
    <property type="evidence" value="ECO:0007669"/>
    <property type="project" value="InterPro"/>
</dbReference>
<dbReference type="Gene3D" id="3.30.565.10">
    <property type="entry name" value="Histidine kinase-like ATPase, C-terminal domain"/>
    <property type="match status" value="1"/>
</dbReference>
<reference evidence="12" key="1">
    <citation type="journal article" date="2014" name="Int. J. Syst. Evol. Microbiol.">
        <title>Complete genome sequence of Corynebacterium casei LMG S-19264T (=DSM 44701T), isolated from a smear-ripened cheese.</title>
        <authorList>
            <consortium name="US DOE Joint Genome Institute (JGI-PGF)"/>
            <person name="Walter F."/>
            <person name="Albersmeier A."/>
            <person name="Kalinowski J."/>
            <person name="Ruckert C."/>
        </authorList>
    </citation>
    <scope>NUCLEOTIDE SEQUENCE</scope>
    <source>
        <strain evidence="12">CCM 7217</strain>
    </source>
</reference>
<dbReference type="Gene3D" id="1.10.287.130">
    <property type="match status" value="1"/>
</dbReference>
<dbReference type="SUPFAM" id="SSF55874">
    <property type="entry name" value="ATPase domain of HSP90 chaperone/DNA topoisomerase II/histidine kinase"/>
    <property type="match status" value="1"/>
</dbReference>
<dbReference type="Pfam" id="PF00512">
    <property type="entry name" value="HisKA"/>
    <property type="match status" value="1"/>
</dbReference>
<evidence type="ECO:0000259" key="11">
    <source>
        <dbReference type="PROSITE" id="PS50113"/>
    </source>
</evidence>
<evidence type="ECO:0000256" key="5">
    <source>
        <dbReference type="ARBA" id="ARBA00022777"/>
    </source>
</evidence>
<sequence>MMNDGDGAIRLLVVADSSVAAAVVEAVRRRAARVDVEGVRTATAALERLEGADAGFGSDSGADSGSGADSDSDSDSGFDCVVASTDAGEMGTLDFLAAVRRRALDLPFFVVADGRRGLTASDALDAGVTDYVRVRGREGYDELAARVGRVVAPPARGEFDPSLVYEEVFEQIREGACLYDRDGRFRLVSGYLADVYQTTPAELEGERSPLVEAVRRDSPDDPYQRLVDGEIDSLEGEADLVTPDGESRTLSYRFAPFRVAGEVVGVVAVSRDITDHRKRERQLKRAREEYQELIDGMNDTVWVLGTDDRILAVNETAVGLFSYPRDELLSMTPHDIDAGLSDDEISGLISRMPADGTQVFETVHRTKSGREFPVEISSSLVTYRGESAILSVARDITTRKWYEAELHEQNRLLETQRDELAVLNQVVRHDVRNDLQLVTAYAELLAERVSDDEAREYVEIVRKRANHAVELTKTARDMAEMMSTRGVETEPVRLAPVLRAELASLREMAPNASVTVDAELPAVAVLADDMLGSAFRNLLTNAVQHTDKSEPGLAVSVTGHEGDGRVVVRIADDGRGVPDERKESIFAKDEKGLESRGTGLGLYLVQSLVEKYGGDVWVEDNDPCGSVFAVELRTAPGQADSDQSSPTRS</sequence>
<dbReference type="PROSITE" id="PS50109">
    <property type="entry name" value="HIS_KIN"/>
    <property type="match status" value="1"/>
</dbReference>
<dbReference type="Pfam" id="PF13426">
    <property type="entry name" value="PAS_9"/>
    <property type="match status" value="1"/>
</dbReference>
<evidence type="ECO:0000256" key="1">
    <source>
        <dbReference type="ARBA" id="ARBA00000085"/>
    </source>
</evidence>
<accession>A0A830DMT1</accession>
<dbReference type="InterPro" id="IPR000014">
    <property type="entry name" value="PAS"/>
</dbReference>